<evidence type="ECO:0008006" key="3">
    <source>
        <dbReference type="Google" id="ProtNLM"/>
    </source>
</evidence>
<dbReference type="Proteomes" id="UP001203880">
    <property type="component" value="Unassembled WGS sequence"/>
</dbReference>
<name>A0ABT0Q8S4_9RHOB</name>
<reference evidence="1" key="1">
    <citation type="submission" date="2022-05" db="EMBL/GenBank/DDBJ databases">
        <authorList>
            <person name="Park J.-S."/>
        </authorList>
    </citation>
    <scope>NUCLEOTIDE SEQUENCE</scope>
    <source>
        <strain evidence="1">2012CJ41-6</strain>
    </source>
</reference>
<evidence type="ECO:0000313" key="2">
    <source>
        <dbReference type="Proteomes" id="UP001203880"/>
    </source>
</evidence>
<organism evidence="1 2">
    <name type="scientific">Ruegeria spongiae</name>
    <dbReference type="NCBI Taxonomy" id="2942209"/>
    <lineage>
        <taxon>Bacteria</taxon>
        <taxon>Pseudomonadati</taxon>
        <taxon>Pseudomonadota</taxon>
        <taxon>Alphaproteobacteria</taxon>
        <taxon>Rhodobacterales</taxon>
        <taxon>Roseobacteraceae</taxon>
        <taxon>Ruegeria</taxon>
    </lineage>
</organism>
<accession>A0ABT0Q8S4</accession>
<dbReference type="EMBL" id="JAMFMB010000045">
    <property type="protein sequence ID" value="MCL6285972.1"/>
    <property type="molecule type" value="Genomic_DNA"/>
</dbReference>
<protein>
    <recommendedName>
        <fullName evidence="3">Propanediol utilization protein</fullName>
    </recommendedName>
</protein>
<evidence type="ECO:0000313" key="1">
    <source>
        <dbReference type="EMBL" id="MCL6285972.1"/>
    </source>
</evidence>
<keyword evidence="2" id="KW-1185">Reference proteome</keyword>
<comment type="caution">
    <text evidence="1">The sequence shown here is derived from an EMBL/GenBank/DDBJ whole genome shotgun (WGS) entry which is preliminary data.</text>
</comment>
<gene>
    <name evidence="1" type="ORF">M3P21_20865</name>
</gene>
<proteinExistence type="predicted"/>
<sequence>MDRLGDGALVLDQDPEVLTSDRAARFLERIGAVPGRFRLRAEMPPGGGAGASTAALLALAEAAGIDRSGLAPACLDIERASDPLMFPQPDRLLWASRRGEAVAEVAPLPGCEVVGGFWGAPVRTVANDLDFPDIADLAEELADGVGLDALARIAATSANRCTALRGPATDPTPALAGDLGALGHLRAHTGSARGLIFKPGHVPADAERALAEAGMTRILRFSTGGTA</sequence>
<dbReference type="RefSeq" id="WP_249713274.1">
    <property type="nucleotide sequence ID" value="NZ_JAMFMB010000045.1"/>
</dbReference>